<dbReference type="KEGG" id="spph:KFK14_11610"/>
<dbReference type="OrthoDB" id="582199at2"/>
<dbReference type="EMBL" id="CP073910">
    <property type="protein sequence ID" value="QUT07973.1"/>
    <property type="molecule type" value="Genomic_DNA"/>
</dbReference>
<evidence type="ECO:0000256" key="2">
    <source>
        <dbReference type="ARBA" id="ARBA00023125"/>
    </source>
</evidence>
<dbReference type="RefSeq" id="WP_070154654.1">
    <property type="nucleotide sequence ID" value="NZ_CP073910.1"/>
</dbReference>
<dbReference type="PANTHER" id="PTHR33164">
    <property type="entry name" value="TRANSCRIPTIONAL REGULATOR, MARR FAMILY"/>
    <property type="match status" value="1"/>
</dbReference>
<gene>
    <name evidence="5" type="ORF">KFK14_11610</name>
</gene>
<dbReference type="PRINTS" id="PR00598">
    <property type="entry name" value="HTHMARR"/>
</dbReference>
<dbReference type="InterPro" id="IPR000835">
    <property type="entry name" value="HTH_MarR-typ"/>
</dbReference>
<dbReference type="GO" id="GO:0003677">
    <property type="term" value="F:DNA binding"/>
    <property type="evidence" value="ECO:0007669"/>
    <property type="project" value="UniProtKB-KW"/>
</dbReference>
<accession>A0A975KAT8</accession>
<dbReference type="Gene3D" id="1.10.10.10">
    <property type="entry name" value="Winged helix-like DNA-binding domain superfamily/Winged helix DNA-binding domain"/>
    <property type="match status" value="1"/>
</dbReference>
<keyword evidence="1" id="KW-0805">Transcription regulation</keyword>
<dbReference type="SMART" id="SM00347">
    <property type="entry name" value="HTH_MARR"/>
    <property type="match status" value="1"/>
</dbReference>
<keyword evidence="3" id="KW-0804">Transcription</keyword>
<proteinExistence type="predicted"/>
<evidence type="ECO:0000313" key="5">
    <source>
        <dbReference type="EMBL" id="QUT07973.1"/>
    </source>
</evidence>
<organism evidence="5 6">
    <name type="scientific">Sphingobium phenoxybenzoativorans</name>
    <dbReference type="NCBI Taxonomy" id="1592790"/>
    <lineage>
        <taxon>Bacteria</taxon>
        <taxon>Pseudomonadati</taxon>
        <taxon>Pseudomonadota</taxon>
        <taxon>Alphaproteobacteria</taxon>
        <taxon>Sphingomonadales</taxon>
        <taxon>Sphingomonadaceae</taxon>
        <taxon>Sphingobium</taxon>
    </lineage>
</organism>
<name>A0A975KAT8_9SPHN</name>
<dbReference type="GO" id="GO:0003700">
    <property type="term" value="F:DNA-binding transcription factor activity"/>
    <property type="evidence" value="ECO:0007669"/>
    <property type="project" value="InterPro"/>
</dbReference>
<keyword evidence="6" id="KW-1185">Reference proteome</keyword>
<dbReference type="InterPro" id="IPR036388">
    <property type="entry name" value="WH-like_DNA-bd_sf"/>
</dbReference>
<dbReference type="Proteomes" id="UP000681425">
    <property type="component" value="Chromosome"/>
</dbReference>
<dbReference type="SUPFAM" id="SSF46785">
    <property type="entry name" value="Winged helix' DNA-binding domain"/>
    <property type="match status" value="1"/>
</dbReference>
<dbReference type="PROSITE" id="PS50995">
    <property type="entry name" value="HTH_MARR_2"/>
    <property type="match status" value="1"/>
</dbReference>
<protein>
    <submittedName>
        <fullName evidence="5">MarR family transcriptional regulator</fullName>
    </submittedName>
</protein>
<evidence type="ECO:0000259" key="4">
    <source>
        <dbReference type="PROSITE" id="PS50995"/>
    </source>
</evidence>
<reference evidence="5" key="1">
    <citation type="submission" date="2021-04" db="EMBL/GenBank/DDBJ databases">
        <title>Isolation of p-tert-butylphenol degrading bacteria Sphingobium phenoxybenzoativorans Tas13 from active sludge.</title>
        <authorList>
            <person name="Li Y."/>
        </authorList>
    </citation>
    <scope>NUCLEOTIDE SEQUENCE</scope>
    <source>
        <strain evidence="5">Tas13</strain>
    </source>
</reference>
<feature type="domain" description="HTH marR-type" evidence="4">
    <location>
        <begin position="1"/>
        <end position="134"/>
    </location>
</feature>
<dbReference type="Pfam" id="PF01047">
    <property type="entry name" value="MarR"/>
    <property type="match status" value="1"/>
</dbReference>
<dbReference type="AlphaFoldDB" id="A0A975KAT8"/>
<keyword evidence="2" id="KW-0238">DNA-binding</keyword>
<sequence length="150" mass="17168">MSEHFGFYVSDIGRLMRKHFDAATRDIGVTGPQWRLLFTLHRQPGINQGQLADRLEVEPITTCRMVDRLEQAGLVERRRDPADRRAWQIFITDAALPLIEELREIAHLKLAEAVAGFTPEEVDTLTQMLARLRDNLLEDPAPFLKAQKHG</sequence>
<evidence type="ECO:0000256" key="3">
    <source>
        <dbReference type="ARBA" id="ARBA00023163"/>
    </source>
</evidence>
<evidence type="ECO:0000256" key="1">
    <source>
        <dbReference type="ARBA" id="ARBA00023015"/>
    </source>
</evidence>
<evidence type="ECO:0000313" key="6">
    <source>
        <dbReference type="Proteomes" id="UP000681425"/>
    </source>
</evidence>
<dbReference type="InterPro" id="IPR039422">
    <property type="entry name" value="MarR/SlyA-like"/>
</dbReference>
<dbReference type="PANTHER" id="PTHR33164:SF64">
    <property type="entry name" value="TRANSCRIPTIONAL REGULATOR SLYA"/>
    <property type="match status" value="1"/>
</dbReference>
<dbReference type="GO" id="GO:0006950">
    <property type="term" value="P:response to stress"/>
    <property type="evidence" value="ECO:0007669"/>
    <property type="project" value="TreeGrafter"/>
</dbReference>
<dbReference type="InterPro" id="IPR036390">
    <property type="entry name" value="WH_DNA-bd_sf"/>
</dbReference>